<evidence type="ECO:0000256" key="4">
    <source>
        <dbReference type="ARBA" id="ARBA00023002"/>
    </source>
</evidence>
<accession>A0A9P4IE35</accession>
<dbReference type="Proteomes" id="UP000799772">
    <property type="component" value="Unassembled WGS sequence"/>
</dbReference>
<protein>
    <submittedName>
        <fullName evidence="6">FAD/NAD(P)-binding domain-containing protein</fullName>
    </submittedName>
</protein>
<dbReference type="InterPro" id="IPR020946">
    <property type="entry name" value="Flavin_mOase-like"/>
</dbReference>
<evidence type="ECO:0000313" key="7">
    <source>
        <dbReference type="Proteomes" id="UP000799772"/>
    </source>
</evidence>
<dbReference type="Pfam" id="PF00743">
    <property type="entry name" value="FMO-like"/>
    <property type="match status" value="1"/>
</dbReference>
<comment type="caution">
    <text evidence="6">The sequence shown here is derived from an EMBL/GenBank/DDBJ whole genome shotgun (WGS) entry which is preliminary data.</text>
</comment>
<keyword evidence="7" id="KW-1185">Reference proteome</keyword>
<dbReference type="PANTHER" id="PTHR42877">
    <property type="entry name" value="L-ORNITHINE N(5)-MONOOXYGENASE-RELATED"/>
    <property type="match status" value="1"/>
</dbReference>
<sequence length="584" mass="66895">MEAAPVDLNGQNGTFPGVNGNANGANGAEHKNPHDIPLNPNFAFTPERKLRVITIGAGFSGLLMAHKFQHRYPEMQDYIDHTIFEGRSEIGGTWLVNTYPGVQCDVPSHIYAFPFDPNPNWSRFYSSGPEIEEYIVKTTKKWNLDRDVKLNHWVRENRWIEERGQWKVTVEHEGRRWDEYADIILSGQGILVHQKWPEIEGLFDFKGHMTHSANWDHSYDYSNKRIAVIGNGSSGIQIVPQLVKLPGTDVTNFIRGPTWIYYRVPPSRHLGRETDDPNPEYTEEEKKRWREDPEELKKYRKAMIHRTNKAFRQFIKGSELAKEHVEFAAKQMAEKLKHDPDLCKMMIPSWEVGCRRITPGPGYLEALTEPNCHLTNSRITKITENAVHTADGKVHEVDVIACATGFDVSNCPKYPIIGRNGADLAEKWKDEPEAYLSVATSEMPNYFFLMGPNAVIGHGSLMEALNWTGDYLVKWIKKIAEEDIKSIVIKPDVLDAFVRYGDTIHKKLVWTGSCVSWYKKGRVDGRVTALFGGSALLFNRMISEIRAEDFDIQYRSPNPFRFMGNGFTAKEFDEEADLSWYIEH</sequence>
<dbReference type="InterPro" id="IPR036188">
    <property type="entry name" value="FAD/NAD-bd_sf"/>
</dbReference>
<evidence type="ECO:0000256" key="5">
    <source>
        <dbReference type="SAM" id="MobiDB-lite"/>
    </source>
</evidence>
<dbReference type="InterPro" id="IPR051209">
    <property type="entry name" value="FAD-bind_Monooxygenase_sf"/>
</dbReference>
<dbReference type="PANTHER" id="PTHR42877:SF2">
    <property type="entry name" value="FAD_NAD(P)-BINDING DOMAIN-CONTAINING PROTEIN"/>
    <property type="match status" value="1"/>
</dbReference>
<keyword evidence="4" id="KW-0560">Oxidoreductase</keyword>
<feature type="region of interest" description="Disordered" evidence="5">
    <location>
        <begin position="1"/>
        <end position="35"/>
    </location>
</feature>
<dbReference type="Gene3D" id="3.50.50.60">
    <property type="entry name" value="FAD/NAD(P)-binding domain"/>
    <property type="match status" value="2"/>
</dbReference>
<gene>
    <name evidence="6" type="ORF">NA57DRAFT_37771</name>
</gene>
<proteinExistence type="inferred from homology"/>
<keyword evidence="3" id="KW-0274">FAD</keyword>
<organism evidence="6 7">
    <name type="scientific">Rhizodiscina lignyota</name>
    <dbReference type="NCBI Taxonomy" id="1504668"/>
    <lineage>
        <taxon>Eukaryota</taxon>
        <taxon>Fungi</taxon>
        <taxon>Dikarya</taxon>
        <taxon>Ascomycota</taxon>
        <taxon>Pezizomycotina</taxon>
        <taxon>Dothideomycetes</taxon>
        <taxon>Pleosporomycetidae</taxon>
        <taxon>Aulographales</taxon>
        <taxon>Rhizodiscinaceae</taxon>
        <taxon>Rhizodiscina</taxon>
    </lineage>
</organism>
<dbReference type="AlphaFoldDB" id="A0A9P4IE35"/>
<evidence type="ECO:0000256" key="2">
    <source>
        <dbReference type="ARBA" id="ARBA00022630"/>
    </source>
</evidence>
<evidence type="ECO:0000313" key="6">
    <source>
        <dbReference type="EMBL" id="KAF2099905.1"/>
    </source>
</evidence>
<comment type="similarity">
    <text evidence="1">Belongs to the FAD-binding monooxygenase family.</text>
</comment>
<dbReference type="OrthoDB" id="74360at2759"/>
<name>A0A9P4IE35_9PEZI</name>
<dbReference type="EMBL" id="ML978125">
    <property type="protein sequence ID" value="KAF2099905.1"/>
    <property type="molecule type" value="Genomic_DNA"/>
</dbReference>
<reference evidence="6" key="1">
    <citation type="journal article" date="2020" name="Stud. Mycol.">
        <title>101 Dothideomycetes genomes: a test case for predicting lifestyles and emergence of pathogens.</title>
        <authorList>
            <person name="Haridas S."/>
            <person name="Albert R."/>
            <person name="Binder M."/>
            <person name="Bloem J."/>
            <person name="Labutti K."/>
            <person name="Salamov A."/>
            <person name="Andreopoulos B."/>
            <person name="Baker S."/>
            <person name="Barry K."/>
            <person name="Bills G."/>
            <person name="Bluhm B."/>
            <person name="Cannon C."/>
            <person name="Castanera R."/>
            <person name="Culley D."/>
            <person name="Daum C."/>
            <person name="Ezra D."/>
            <person name="Gonzalez J."/>
            <person name="Henrissat B."/>
            <person name="Kuo A."/>
            <person name="Liang C."/>
            <person name="Lipzen A."/>
            <person name="Lutzoni F."/>
            <person name="Magnuson J."/>
            <person name="Mondo S."/>
            <person name="Nolan M."/>
            <person name="Ohm R."/>
            <person name="Pangilinan J."/>
            <person name="Park H.-J."/>
            <person name="Ramirez L."/>
            <person name="Alfaro M."/>
            <person name="Sun H."/>
            <person name="Tritt A."/>
            <person name="Yoshinaga Y."/>
            <person name="Zwiers L.-H."/>
            <person name="Turgeon B."/>
            <person name="Goodwin S."/>
            <person name="Spatafora J."/>
            <person name="Crous P."/>
            <person name="Grigoriev I."/>
        </authorList>
    </citation>
    <scope>NUCLEOTIDE SEQUENCE</scope>
    <source>
        <strain evidence="6">CBS 133067</strain>
    </source>
</reference>
<dbReference type="GO" id="GO:0050660">
    <property type="term" value="F:flavin adenine dinucleotide binding"/>
    <property type="evidence" value="ECO:0007669"/>
    <property type="project" value="InterPro"/>
</dbReference>
<evidence type="ECO:0000256" key="3">
    <source>
        <dbReference type="ARBA" id="ARBA00022827"/>
    </source>
</evidence>
<dbReference type="GO" id="GO:0004499">
    <property type="term" value="F:N,N-dimethylaniline monooxygenase activity"/>
    <property type="evidence" value="ECO:0007669"/>
    <property type="project" value="InterPro"/>
</dbReference>
<dbReference type="SUPFAM" id="SSF51905">
    <property type="entry name" value="FAD/NAD(P)-binding domain"/>
    <property type="match status" value="3"/>
</dbReference>
<evidence type="ECO:0000256" key="1">
    <source>
        <dbReference type="ARBA" id="ARBA00010139"/>
    </source>
</evidence>
<dbReference type="GO" id="GO:0050661">
    <property type="term" value="F:NADP binding"/>
    <property type="evidence" value="ECO:0007669"/>
    <property type="project" value="InterPro"/>
</dbReference>
<keyword evidence="2" id="KW-0285">Flavoprotein</keyword>